<feature type="transmembrane region" description="Helical" evidence="1">
    <location>
        <begin position="264"/>
        <end position="285"/>
    </location>
</feature>
<keyword evidence="4" id="KW-1185">Reference proteome</keyword>
<name>A0ABT2LW85_9FIRM</name>
<dbReference type="GO" id="GO:0008237">
    <property type="term" value="F:metallopeptidase activity"/>
    <property type="evidence" value="ECO:0007669"/>
    <property type="project" value="UniProtKB-KW"/>
</dbReference>
<evidence type="ECO:0000313" key="4">
    <source>
        <dbReference type="Proteomes" id="UP001431199"/>
    </source>
</evidence>
<sequence length="297" mass="33594">MKEKVTARNLWRGIYPILFFQGTAIVIQNILMITLSVMSANSKYTGISQYSDRVNKINLHAMEITLLTDIICIIIMAYFMYSDIVKDKLKGIYVKYDKVKWTKYLLVIPFAYFFMMFANALVSILTLYMPENMVGTYDNTKEILNNSSYFMLIITTAIIAPISEEFMHRGVVYNRFKRICPPVLAAIISSIIFGIIHMNFVQGPYAFLVGLAAVYVYERYKSIIAPIILHVTANSVSTIVSIIANETGLDTSAASQYNTVQLTASYLQMAIVFGILALIIGIIIYKTVIPNEIKEIK</sequence>
<feature type="transmembrane region" description="Helical" evidence="1">
    <location>
        <begin position="57"/>
        <end position="81"/>
    </location>
</feature>
<dbReference type="InterPro" id="IPR052710">
    <property type="entry name" value="CAAX_protease"/>
</dbReference>
<evidence type="ECO:0000259" key="2">
    <source>
        <dbReference type="Pfam" id="PF02517"/>
    </source>
</evidence>
<keyword evidence="3" id="KW-0645">Protease</keyword>
<keyword evidence="3" id="KW-0482">Metalloprotease</keyword>
<feature type="transmembrane region" description="Helical" evidence="1">
    <location>
        <begin position="149"/>
        <end position="167"/>
    </location>
</feature>
<dbReference type="Proteomes" id="UP001431199">
    <property type="component" value="Unassembled WGS sequence"/>
</dbReference>
<dbReference type="RefSeq" id="WP_022087842.1">
    <property type="nucleotide sequence ID" value="NZ_JAODBU010000002.1"/>
</dbReference>
<evidence type="ECO:0000313" key="3">
    <source>
        <dbReference type="EMBL" id="MCT7397543.1"/>
    </source>
</evidence>
<keyword evidence="3" id="KW-0378">Hydrolase</keyword>
<accession>A0ABT2LW85</accession>
<feature type="transmembrane region" description="Helical" evidence="1">
    <location>
        <begin position="102"/>
        <end position="129"/>
    </location>
</feature>
<dbReference type="EMBL" id="JAODBU010000002">
    <property type="protein sequence ID" value="MCT7397543.1"/>
    <property type="molecule type" value="Genomic_DNA"/>
</dbReference>
<organism evidence="3 4">
    <name type="scientific">Eubacterium album</name>
    <dbReference type="NCBI Taxonomy" id="2978477"/>
    <lineage>
        <taxon>Bacteria</taxon>
        <taxon>Bacillati</taxon>
        <taxon>Bacillota</taxon>
        <taxon>Clostridia</taxon>
        <taxon>Eubacteriales</taxon>
        <taxon>Eubacteriaceae</taxon>
        <taxon>Eubacterium</taxon>
    </lineage>
</organism>
<feature type="transmembrane region" description="Helical" evidence="1">
    <location>
        <begin position="179"/>
        <end position="196"/>
    </location>
</feature>
<gene>
    <name evidence="3" type="ORF">N5B56_00405</name>
</gene>
<feature type="transmembrane region" description="Helical" evidence="1">
    <location>
        <begin position="202"/>
        <end position="217"/>
    </location>
</feature>
<reference evidence="3" key="1">
    <citation type="submission" date="2022-09" db="EMBL/GenBank/DDBJ databases">
        <title>Eubacterium sp. LFL-14 isolated from human feces.</title>
        <authorList>
            <person name="Liu F."/>
        </authorList>
    </citation>
    <scope>NUCLEOTIDE SEQUENCE</scope>
    <source>
        <strain evidence="3">LFL-14</strain>
    </source>
</reference>
<dbReference type="InterPro" id="IPR003675">
    <property type="entry name" value="Rce1/LyrA-like_dom"/>
</dbReference>
<keyword evidence="1" id="KW-1133">Transmembrane helix</keyword>
<proteinExistence type="predicted"/>
<dbReference type="PANTHER" id="PTHR36435">
    <property type="entry name" value="SLR1288 PROTEIN"/>
    <property type="match status" value="1"/>
</dbReference>
<dbReference type="PANTHER" id="PTHR36435:SF1">
    <property type="entry name" value="CAAX AMINO TERMINAL PROTEASE FAMILY PROTEIN"/>
    <property type="match status" value="1"/>
</dbReference>
<keyword evidence="1" id="KW-0812">Transmembrane</keyword>
<dbReference type="Pfam" id="PF02517">
    <property type="entry name" value="Rce1-like"/>
    <property type="match status" value="1"/>
</dbReference>
<feature type="transmembrane region" description="Helical" evidence="1">
    <location>
        <begin position="224"/>
        <end position="244"/>
    </location>
</feature>
<protein>
    <submittedName>
        <fullName evidence="3">CPBP family intramembrane metalloprotease</fullName>
    </submittedName>
</protein>
<feature type="domain" description="CAAX prenyl protease 2/Lysostaphin resistance protein A-like" evidence="2">
    <location>
        <begin position="148"/>
        <end position="235"/>
    </location>
</feature>
<comment type="caution">
    <text evidence="3">The sequence shown here is derived from an EMBL/GenBank/DDBJ whole genome shotgun (WGS) entry which is preliminary data.</text>
</comment>
<keyword evidence="1" id="KW-0472">Membrane</keyword>
<feature type="transmembrane region" description="Helical" evidence="1">
    <location>
        <begin position="12"/>
        <end position="37"/>
    </location>
</feature>
<evidence type="ECO:0000256" key="1">
    <source>
        <dbReference type="SAM" id="Phobius"/>
    </source>
</evidence>